<dbReference type="Gene3D" id="3.40.1410.10">
    <property type="entry name" value="Chorismate lyase-like"/>
    <property type="match status" value="1"/>
</dbReference>
<dbReference type="GO" id="GO:0006355">
    <property type="term" value="P:regulation of DNA-templated transcription"/>
    <property type="evidence" value="ECO:0007669"/>
    <property type="project" value="InterPro"/>
</dbReference>
<dbReference type="SMART" id="SM00866">
    <property type="entry name" value="UTRA"/>
    <property type="match status" value="1"/>
</dbReference>
<accession>A0A4P6Q1L8</accession>
<gene>
    <name evidence="2" type="ORF">EKD16_03380</name>
</gene>
<dbReference type="InterPro" id="IPR011663">
    <property type="entry name" value="UTRA"/>
</dbReference>
<dbReference type="SUPFAM" id="SSF64288">
    <property type="entry name" value="Chorismate lyase-like"/>
    <property type="match status" value="1"/>
</dbReference>
<name>A0A4P6Q1L8_9ACTN</name>
<evidence type="ECO:0000313" key="2">
    <source>
        <dbReference type="EMBL" id="QBI52487.1"/>
    </source>
</evidence>
<dbReference type="RefSeq" id="WP_131097032.1">
    <property type="nucleotide sequence ID" value="NZ_CP036455.1"/>
</dbReference>
<proteinExistence type="predicted"/>
<evidence type="ECO:0000259" key="1">
    <source>
        <dbReference type="SMART" id="SM00866"/>
    </source>
</evidence>
<feature type="domain" description="UbiC transcription regulator-associated" evidence="1">
    <location>
        <begin position="34"/>
        <end position="172"/>
    </location>
</feature>
<dbReference type="AlphaFoldDB" id="A0A4P6Q1L8"/>
<dbReference type="Proteomes" id="UP000292235">
    <property type="component" value="Chromosome"/>
</dbReference>
<organism evidence="2 3">
    <name type="scientific">Streptomonospora litoralis</name>
    <dbReference type="NCBI Taxonomy" id="2498135"/>
    <lineage>
        <taxon>Bacteria</taxon>
        <taxon>Bacillati</taxon>
        <taxon>Actinomycetota</taxon>
        <taxon>Actinomycetes</taxon>
        <taxon>Streptosporangiales</taxon>
        <taxon>Nocardiopsidaceae</taxon>
        <taxon>Streptomonospora</taxon>
    </lineage>
</organism>
<evidence type="ECO:0000313" key="3">
    <source>
        <dbReference type="Proteomes" id="UP000292235"/>
    </source>
</evidence>
<dbReference type="KEGG" id="strr:EKD16_03380"/>
<keyword evidence="3" id="KW-1185">Reference proteome</keyword>
<dbReference type="OrthoDB" id="3214900at2"/>
<reference evidence="2 3" key="1">
    <citation type="submission" date="2019-02" db="EMBL/GenBank/DDBJ databases">
        <authorList>
            <person name="Khodamoradi S."/>
            <person name="Hahnke R.L."/>
            <person name="Kaempfer P."/>
            <person name="Schumann P."/>
            <person name="Rohde M."/>
            <person name="Steinert M."/>
            <person name="Luzhetskyy A."/>
            <person name="Wink J."/>
            <person name="Ruckert C."/>
        </authorList>
    </citation>
    <scope>NUCLEOTIDE SEQUENCE [LARGE SCALE GENOMIC DNA]</scope>
    <source>
        <strain evidence="2 3">M2</strain>
    </source>
</reference>
<dbReference type="GO" id="GO:0003677">
    <property type="term" value="F:DNA binding"/>
    <property type="evidence" value="ECO:0007669"/>
    <property type="project" value="InterPro"/>
</dbReference>
<sequence length="189" mass="20562">MVVQHDTRTFYYPASRERVRAGAAHDAFDQFAVDEDMSPAKQLEVTSEPWHTPRPVVERLGTDRTLLRRAVRAVDGRVVALEDSYYPADLAAGTDLERAADIPEGTINTLAALGHRQIGYEDEVAAHRATAEEGAYLGVPEGTPAVRAVRKVWSAERVLRVTVTVAPLGGGMVLRYESGEPAPVSAQGR</sequence>
<dbReference type="EMBL" id="CP036455">
    <property type="protein sequence ID" value="QBI52487.1"/>
    <property type="molecule type" value="Genomic_DNA"/>
</dbReference>
<dbReference type="Pfam" id="PF07702">
    <property type="entry name" value="UTRA"/>
    <property type="match status" value="1"/>
</dbReference>
<protein>
    <submittedName>
        <fullName evidence="2">UTRA domain protein</fullName>
    </submittedName>
</protein>
<dbReference type="InterPro" id="IPR028978">
    <property type="entry name" value="Chorismate_lyase_/UTRA_dom_sf"/>
</dbReference>